<keyword evidence="1" id="KW-0812">Transmembrane</keyword>
<keyword evidence="1" id="KW-1133">Transmembrane helix</keyword>
<dbReference type="Gene3D" id="3.40.50.880">
    <property type="match status" value="1"/>
</dbReference>
<evidence type="ECO:0000256" key="1">
    <source>
        <dbReference type="SAM" id="Phobius"/>
    </source>
</evidence>
<dbReference type="PANTHER" id="PTHR37947">
    <property type="entry name" value="BLL2462 PROTEIN"/>
    <property type="match status" value="1"/>
</dbReference>
<evidence type="ECO:0000313" key="3">
    <source>
        <dbReference type="Proteomes" id="UP000320496"/>
    </source>
</evidence>
<dbReference type="PANTHER" id="PTHR37947:SF1">
    <property type="entry name" value="BLL2462 PROTEIN"/>
    <property type="match status" value="1"/>
</dbReference>
<dbReference type="EMBL" id="CP036275">
    <property type="protein sequence ID" value="QDU38066.1"/>
    <property type="molecule type" value="Genomic_DNA"/>
</dbReference>
<dbReference type="RefSeq" id="WP_145369387.1">
    <property type="nucleotide sequence ID" value="NZ_CP036275.1"/>
</dbReference>
<dbReference type="InterPro" id="IPR036465">
    <property type="entry name" value="vWFA_dom_sf"/>
</dbReference>
<protein>
    <recommendedName>
        <fullName evidence="4">VWFA domain-containing protein</fullName>
    </recommendedName>
</protein>
<dbReference type="KEGG" id="mri:Mal4_23860"/>
<dbReference type="Gene3D" id="3.40.50.410">
    <property type="entry name" value="von Willebrand factor, type A domain"/>
    <property type="match status" value="1"/>
</dbReference>
<accession>A0A517Z6F4</accession>
<dbReference type="OrthoDB" id="252901at2"/>
<gene>
    <name evidence="2" type="ORF">Mal4_23860</name>
</gene>
<dbReference type="InterPro" id="IPR029062">
    <property type="entry name" value="Class_I_gatase-like"/>
</dbReference>
<dbReference type="SUPFAM" id="SSF52317">
    <property type="entry name" value="Class I glutamine amidotransferase-like"/>
    <property type="match status" value="1"/>
</dbReference>
<dbReference type="AlphaFoldDB" id="A0A517Z6F4"/>
<dbReference type="Proteomes" id="UP000320496">
    <property type="component" value="Chromosome"/>
</dbReference>
<keyword evidence="3" id="KW-1185">Reference proteome</keyword>
<reference evidence="2 3" key="1">
    <citation type="submission" date="2019-02" db="EMBL/GenBank/DDBJ databases">
        <title>Deep-cultivation of Planctomycetes and their phenomic and genomic characterization uncovers novel biology.</title>
        <authorList>
            <person name="Wiegand S."/>
            <person name="Jogler M."/>
            <person name="Boedeker C."/>
            <person name="Pinto D."/>
            <person name="Vollmers J."/>
            <person name="Rivas-Marin E."/>
            <person name="Kohn T."/>
            <person name="Peeters S.H."/>
            <person name="Heuer A."/>
            <person name="Rast P."/>
            <person name="Oberbeckmann S."/>
            <person name="Bunk B."/>
            <person name="Jeske O."/>
            <person name="Meyerdierks A."/>
            <person name="Storesund J.E."/>
            <person name="Kallscheuer N."/>
            <person name="Luecker S."/>
            <person name="Lage O.M."/>
            <person name="Pohl T."/>
            <person name="Merkel B.J."/>
            <person name="Hornburger P."/>
            <person name="Mueller R.-W."/>
            <person name="Bruemmer F."/>
            <person name="Labrenz M."/>
            <person name="Spormann A.M."/>
            <person name="Op den Camp H."/>
            <person name="Overmann J."/>
            <person name="Amann R."/>
            <person name="Jetten M.S.M."/>
            <person name="Mascher T."/>
            <person name="Medema M.H."/>
            <person name="Devos D.P."/>
            <person name="Kaster A.-K."/>
            <person name="Ovreas L."/>
            <person name="Rohde M."/>
            <person name="Galperin M.Y."/>
            <person name="Jogler C."/>
        </authorList>
    </citation>
    <scope>NUCLEOTIDE SEQUENCE [LARGE SCALE GENOMIC DNA]</scope>
    <source>
        <strain evidence="2 3">Mal4</strain>
    </source>
</reference>
<keyword evidence="1" id="KW-0472">Membrane</keyword>
<sequence length="938" mass="104335">MPTTTTTNIEHISLDGPIGLSVAIVIGLLLLALFAWSLWREREILGRRNMVLFWSLRTLALITVIWMLLAPMNVRVETSTTRKALAVITDVSGSMRTVDPAGTSDELRWLAANSATTRFPLTQSADRALAAVSVAQRQLVAASEAIRQHKPERDVVDAAAAARQALTQARTHLQTVEAGASPAGRSRLLARRLITTLDGTEFEAFAGLVRALEKGRTPPQKSWRESLPDLELRLASVSRSMHELTRKAAEEEARQVRTKEARELATVQARPRLERVAGFLGELYRSTLVPLQEEAVLQFTSFDASVTPLSDPDRPEESLRSYLKQNSEPSAGTASTDIAAVLEELNRQRQDQPLAGVFLLTDVAHNQRGENSPRDVAATLKDVPVYVIPIGNTQHVRDLVLQTVSAPEVAMRNDDIVIEARLQAYECEGEICTVQLLQDGEVIDFREVTLDSGMAIRTVRFERKMPAVGHHQFQIAISPLDGELTEENNYDDIEVNVTRSDIKVLLADELPRWEYRYLAQLFRRDAKVEADELLFHPRLIATGRRAASGTFPVTVDEWDQYDVVMLGDLPPEHLPAVAQESLVEYLKTRGGTLVMIAGSEHMPHRYVDHPIEDILPVQQISSSMANADSFAFRVTDAGRDHHALMIGESEEATRIAWDFVNRFSPLHAVSAWRQPRPSAETLIAAVPRNSPAEAADTARSAFLCWQPVGRGRIVYLSGPDTYRLRFLRGDRLHYRFWGQLLRWAIASDLSAGSSLVRVRTDRTRYESDDNVRVTVRLSDPDGAAVVADDVEVRIASAGDERTVPLQPRPEIPGEYTADVHGLPPGVYRIDPMGATVDALQQQSPEEPASASFTVQADLPLELVDTRSNRALAQQIADVTGGQVLPPTAVAEVLSLTNLEPIVTERIETRPLWLQWKYLWLVFGCLQVEWVIRKWKGLS</sequence>
<evidence type="ECO:0008006" key="4">
    <source>
        <dbReference type="Google" id="ProtNLM"/>
    </source>
</evidence>
<proteinExistence type="predicted"/>
<feature type="transmembrane region" description="Helical" evidence="1">
    <location>
        <begin position="20"/>
        <end position="39"/>
    </location>
</feature>
<feature type="transmembrane region" description="Helical" evidence="1">
    <location>
        <begin position="51"/>
        <end position="69"/>
    </location>
</feature>
<name>A0A517Z6F4_9PLAN</name>
<organism evidence="2 3">
    <name type="scientific">Maioricimonas rarisocia</name>
    <dbReference type="NCBI Taxonomy" id="2528026"/>
    <lineage>
        <taxon>Bacteria</taxon>
        <taxon>Pseudomonadati</taxon>
        <taxon>Planctomycetota</taxon>
        <taxon>Planctomycetia</taxon>
        <taxon>Planctomycetales</taxon>
        <taxon>Planctomycetaceae</taxon>
        <taxon>Maioricimonas</taxon>
    </lineage>
</organism>
<evidence type="ECO:0000313" key="2">
    <source>
        <dbReference type="EMBL" id="QDU38066.1"/>
    </source>
</evidence>